<dbReference type="OrthoDB" id="10597261at2759"/>
<name>A0A8H4AIU9_GIGMA</name>
<dbReference type="AlphaFoldDB" id="A0A8H4AIU9"/>
<keyword evidence="2" id="KW-1185">Reference proteome</keyword>
<organism evidence="1 2">
    <name type="scientific">Gigaspora margarita</name>
    <dbReference type="NCBI Taxonomy" id="4874"/>
    <lineage>
        <taxon>Eukaryota</taxon>
        <taxon>Fungi</taxon>
        <taxon>Fungi incertae sedis</taxon>
        <taxon>Mucoromycota</taxon>
        <taxon>Glomeromycotina</taxon>
        <taxon>Glomeromycetes</taxon>
        <taxon>Diversisporales</taxon>
        <taxon>Gigasporaceae</taxon>
        <taxon>Gigaspora</taxon>
    </lineage>
</organism>
<sequence>MIDDFESEFSESNALSKALIISQHATSINDKAEEFLKKSCDYLTRYKQQLSETYQEEKNAIQHFVETYFKDDDKLILFINMPEKINYFEELVQIKLVKILQENTLRLNNYILLNKGNLSSEAEDFTTEFQAFVGSQKQKPYYEIANQLDALIAKGSEFLLIVKEEPLG</sequence>
<proteinExistence type="predicted"/>
<evidence type="ECO:0000313" key="1">
    <source>
        <dbReference type="EMBL" id="KAF0500612.1"/>
    </source>
</evidence>
<dbReference type="Proteomes" id="UP000439903">
    <property type="component" value="Unassembled WGS sequence"/>
</dbReference>
<accession>A0A8H4AIU9</accession>
<evidence type="ECO:0000313" key="2">
    <source>
        <dbReference type="Proteomes" id="UP000439903"/>
    </source>
</evidence>
<dbReference type="EMBL" id="WTPW01000550">
    <property type="protein sequence ID" value="KAF0500612.1"/>
    <property type="molecule type" value="Genomic_DNA"/>
</dbReference>
<comment type="caution">
    <text evidence="1">The sequence shown here is derived from an EMBL/GenBank/DDBJ whole genome shotgun (WGS) entry which is preliminary data.</text>
</comment>
<protein>
    <submittedName>
        <fullName evidence="1">Uncharacterized protein</fullName>
    </submittedName>
</protein>
<gene>
    <name evidence="1" type="ORF">F8M41_020228</name>
</gene>
<reference evidence="1 2" key="1">
    <citation type="journal article" date="2019" name="Environ. Microbiol.">
        <title>At the nexus of three kingdoms: the genome of the mycorrhizal fungus Gigaspora margarita provides insights into plant, endobacterial and fungal interactions.</title>
        <authorList>
            <person name="Venice F."/>
            <person name="Ghignone S."/>
            <person name="Salvioli di Fossalunga A."/>
            <person name="Amselem J."/>
            <person name="Novero M."/>
            <person name="Xianan X."/>
            <person name="Sedzielewska Toro K."/>
            <person name="Morin E."/>
            <person name="Lipzen A."/>
            <person name="Grigoriev I.V."/>
            <person name="Henrissat B."/>
            <person name="Martin F.M."/>
            <person name="Bonfante P."/>
        </authorList>
    </citation>
    <scope>NUCLEOTIDE SEQUENCE [LARGE SCALE GENOMIC DNA]</scope>
    <source>
        <strain evidence="1 2">BEG34</strain>
    </source>
</reference>